<proteinExistence type="predicted"/>
<keyword evidence="2" id="KW-0963">Cytoplasm</keyword>
<dbReference type="PANTHER" id="PTHR47174:SF3">
    <property type="entry name" value="BRIDGING INTEGRATOR 3"/>
    <property type="match status" value="1"/>
</dbReference>
<accession>A0ABR2L891</accession>
<comment type="subcellular location">
    <subcellularLocation>
        <location evidence="1">Cytoplasm</location>
    </subcellularLocation>
</comment>
<dbReference type="PANTHER" id="PTHR47174">
    <property type="entry name" value="BRIDGING INTEGRATOR 3"/>
    <property type="match status" value="1"/>
</dbReference>
<evidence type="ECO:0000313" key="4">
    <source>
        <dbReference type="Proteomes" id="UP001470230"/>
    </source>
</evidence>
<keyword evidence="4" id="KW-1185">Reference proteome</keyword>
<dbReference type="EMBL" id="JAPFFF010000001">
    <property type="protein sequence ID" value="KAK8899572.1"/>
    <property type="molecule type" value="Genomic_DNA"/>
</dbReference>
<evidence type="ECO:0000313" key="3">
    <source>
        <dbReference type="EMBL" id="KAK8899572.1"/>
    </source>
</evidence>
<dbReference type="SUPFAM" id="SSF103657">
    <property type="entry name" value="BAR/IMD domain-like"/>
    <property type="match status" value="1"/>
</dbReference>
<dbReference type="InterPro" id="IPR046982">
    <property type="entry name" value="BIN3/RVS161-like"/>
</dbReference>
<dbReference type="Gene3D" id="1.20.1270.60">
    <property type="entry name" value="Arfaptin homology (AH) domain/BAR domain"/>
    <property type="match status" value="1"/>
</dbReference>
<evidence type="ECO:0000256" key="2">
    <source>
        <dbReference type="ARBA" id="ARBA00022490"/>
    </source>
</evidence>
<name>A0ABR2L891_9EUKA</name>
<evidence type="ECO:0000256" key="1">
    <source>
        <dbReference type="ARBA" id="ARBA00004496"/>
    </source>
</evidence>
<comment type="caution">
    <text evidence="3">The sequence shown here is derived from an EMBL/GenBank/DDBJ whole genome shotgun (WGS) entry which is preliminary data.</text>
</comment>
<protein>
    <recommendedName>
        <fullName evidence="5">BAR domain-containing protein</fullName>
    </recommendedName>
</protein>
<organism evidence="3 4">
    <name type="scientific">Tritrichomonas musculus</name>
    <dbReference type="NCBI Taxonomy" id="1915356"/>
    <lineage>
        <taxon>Eukaryota</taxon>
        <taxon>Metamonada</taxon>
        <taxon>Parabasalia</taxon>
        <taxon>Tritrichomonadida</taxon>
        <taxon>Tritrichomonadidae</taxon>
        <taxon>Tritrichomonas</taxon>
    </lineage>
</organism>
<evidence type="ECO:0008006" key="5">
    <source>
        <dbReference type="Google" id="ProtNLM"/>
    </source>
</evidence>
<dbReference type="InterPro" id="IPR027267">
    <property type="entry name" value="AH/BAR_dom_sf"/>
</dbReference>
<gene>
    <name evidence="3" type="ORF">M9Y10_001888</name>
</gene>
<reference evidence="3 4" key="1">
    <citation type="submission" date="2024-04" db="EMBL/GenBank/DDBJ databases">
        <title>Tritrichomonas musculus Genome.</title>
        <authorList>
            <person name="Alves-Ferreira E."/>
            <person name="Grigg M."/>
            <person name="Lorenzi H."/>
            <person name="Galac M."/>
        </authorList>
    </citation>
    <scope>NUCLEOTIDE SEQUENCE [LARGE SCALE GENOMIC DNA]</scope>
    <source>
        <strain evidence="3 4">EAF2021</strain>
    </source>
</reference>
<sequence length="278" mass="32401">MSLFAKAVVAGKTLTGKGNNTVDPQYIEAEKNLKQIKTDLDQIIGSLTMMESHFGKLSKMVGTFGNDIKTWYMDTPDDDQTFKSQTVSVFSQNFSSLTTNFFVPRFEYNVVKKLSSFQNEIDRLNHVQEMVEESRKQYDKTQTMYDYLIEERDSKVNSNTFLEHLNPLTYIKPNLIELDQEIKDTHDQLVRDKAQYDNFNNDFITSVNKLAETRDKTIDGSFKSFICILSQYIMRVFKDMQKFKTSFPPECFIPKTEKQQESFFARKQNSNNNDNSNE</sequence>
<dbReference type="Proteomes" id="UP001470230">
    <property type="component" value="Unassembled WGS sequence"/>
</dbReference>